<dbReference type="CDD" id="cd00064">
    <property type="entry name" value="FU"/>
    <property type="match status" value="1"/>
</dbReference>
<sequence>MFRKFSVAIFILQLAWAIQVADGCRRATSGNVSTHGMYSPTIENNKYCSQCNHGKGNSSLINREYTANNTTHSKGTKGKLTKCNRNLYLKTESGVTSCVAGEDCGSGSFPTVDSAGNKKCIPCNDSANGGIEHCSECSLLAPTSRSATTLIKCSKCSVNMLSPLGDGCLRECPAGTYDSSDVCALCHESCASCNNNAEPTSCTTCYSGFVLSHTNGPIGKCIPECTGEYIENCDDGQCTAIVGTSTYCSKCKTGYVPVDGICVSVTTREVTECIPNNDGTCKSCKGTYFLQSGGCYQSTTYPGMTLCEKAQDGKCITCTNSQKPDAQGSCPLCELGCELCSASKATTCWTCFPGYYQSGTKCFKCTDNSNEGGRTITGVPNCLSCEPPDNGSGPVTCYVTQQSDKNNSRDSLNKNALSSGAITGISVVAILIIGGVVGFLCWWFLCHKKK</sequence>
<dbReference type="Proteomes" id="UP000008974">
    <property type="component" value="Unassembled WGS sequence"/>
</dbReference>
<evidence type="ECO:0000313" key="3">
    <source>
        <dbReference type="EMBL" id="EFO61664.1"/>
    </source>
</evidence>
<gene>
    <name evidence="3" type="ORF">GLP15_1741</name>
</gene>
<dbReference type="OMA" id="TECTECI"/>
<dbReference type="OrthoDB" id="430044at2759"/>
<evidence type="ECO:0000256" key="1">
    <source>
        <dbReference type="SAM" id="Phobius"/>
    </source>
</evidence>
<keyword evidence="1" id="KW-0472">Membrane</keyword>
<comment type="caution">
    <text evidence="3">The sequence shown here is derived from an EMBL/GenBank/DDBJ whole genome shotgun (WGS) entry which is preliminary data.</text>
</comment>
<dbReference type="InterPro" id="IPR052798">
    <property type="entry name" value="Giardia_VSA"/>
</dbReference>
<dbReference type="SUPFAM" id="SSF57184">
    <property type="entry name" value="Growth factor receptor domain"/>
    <property type="match status" value="1"/>
</dbReference>
<feature type="transmembrane region" description="Helical" evidence="1">
    <location>
        <begin position="421"/>
        <end position="445"/>
    </location>
</feature>
<dbReference type="AlphaFoldDB" id="E1F7B5"/>
<proteinExistence type="predicted"/>
<keyword evidence="1" id="KW-0812">Transmembrane</keyword>
<organism evidence="3 4">
    <name type="scientific">Giardia intestinalis (strain P15)</name>
    <name type="common">Giardia lamblia</name>
    <dbReference type="NCBI Taxonomy" id="658858"/>
    <lineage>
        <taxon>Eukaryota</taxon>
        <taxon>Metamonada</taxon>
        <taxon>Diplomonadida</taxon>
        <taxon>Hexamitidae</taxon>
        <taxon>Giardiinae</taxon>
        <taxon>Giardia</taxon>
    </lineage>
</organism>
<dbReference type="Pfam" id="PF03302">
    <property type="entry name" value="VSP"/>
    <property type="match status" value="1"/>
</dbReference>
<name>E1F7B5_GIAIA</name>
<dbReference type="InterPro" id="IPR009030">
    <property type="entry name" value="Growth_fac_rcpt_cys_sf"/>
</dbReference>
<reference evidence="3 4" key="1">
    <citation type="journal article" date="2010" name="BMC Genomics">
        <title>Genome analysis and comparative genomics of a Giardia intestinalis assemblage E isolate.</title>
        <authorList>
            <person name="Jerlstrom-Hultqvist J."/>
            <person name="Franzen O."/>
            <person name="Ankarklev J."/>
            <person name="Xu F."/>
            <person name="Nohynkova E."/>
            <person name="Andersson J.O."/>
            <person name="Svard S.G."/>
            <person name="Andersson B."/>
        </authorList>
    </citation>
    <scope>NUCLEOTIDE SEQUENCE [LARGE SCALE GENOMIC DNA]</scope>
    <source>
        <strain evidence="3 4">P15</strain>
    </source>
</reference>
<accession>E1F7B5</accession>
<dbReference type="STRING" id="658858.E1F7B5"/>
<dbReference type="SMART" id="SM00261">
    <property type="entry name" value="FU"/>
    <property type="match status" value="4"/>
</dbReference>
<keyword evidence="2" id="KW-0732">Signal</keyword>
<dbReference type="PANTHER" id="PTHR23275">
    <property type="entry name" value="CABRIOLET.-RELATED"/>
    <property type="match status" value="1"/>
</dbReference>
<evidence type="ECO:0000256" key="2">
    <source>
        <dbReference type="SAM" id="SignalP"/>
    </source>
</evidence>
<dbReference type="EMBL" id="ACVC01000215">
    <property type="protein sequence ID" value="EFO61664.1"/>
    <property type="molecule type" value="Genomic_DNA"/>
</dbReference>
<dbReference type="Gene3D" id="2.10.220.10">
    <property type="entry name" value="Hormone Receptor, Insulin-like Growth Factor Receptor 1, Chain A, domain 2"/>
    <property type="match status" value="1"/>
</dbReference>
<dbReference type="PANTHER" id="PTHR23275:SF100">
    <property type="entry name" value="EGF-LIKE DOMAIN-CONTAINING PROTEIN"/>
    <property type="match status" value="1"/>
</dbReference>
<evidence type="ECO:0000313" key="4">
    <source>
        <dbReference type="Proteomes" id="UP000008974"/>
    </source>
</evidence>
<dbReference type="InterPro" id="IPR005127">
    <property type="entry name" value="Giardia_VSP"/>
</dbReference>
<dbReference type="VEuPathDB" id="GiardiaDB:GLP15_1741"/>
<keyword evidence="1" id="KW-1133">Transmembrane helix</keyword>
<protein>
    <submittedName>
        <fullName evidence="3">High cysteine protein</fullName>
    </submittedName>
</protein>
<dbReference type="InterPro" id="IPR006212">
    <property type="entry name" value="Furin_repeat"/>
</dbReference>
<feature type="signal peptide" evidence="2">
    <location>
        <begin position="1"/>
        <end position="17"/>
    </location>
</feature>
<feature type="chain" id="PRO_5003145286" evidence="2">
    <location>
        <begin position="18"/>
        <end position="450"/>
    </location>
</feature>